<feature type="region of interest" description="Disordered" evidence="1">
    <location>
        <begin position="1"/>
        <end position="32"/>
    </location>
</feature>
<dbReference type="EMBL" id="PGCI01000022">
    <property type="protein sequence ID" value="PLW48619.1"/>
    <property type="molecule type" value="Genomic_DNA"/>
</dbReference>
<proteinExistence type="predicted"/>
<dbReference type="Proteomes" id="UP000235392">
    <property type="component" value="Unassembled WGS sequence"/>
</dbReference>
<evidence type="ECO:0000313" key="3">
    <source>
        <dbReference type="Proteomes" id="UP000235392"/>
    </source>
</evidence>
<evidence type="ECO:0000313" key="2">
    <source>
        <dbReference type="EMBL" id="PLW48619.1"/>
    </source>
</evidence>
<gene>
    <name evidence="2" type="ORF">PCASD_03380</name>
</gene>
<evidence type="ECO:0000256" key="1">
    <source>
        <dbReference type="SAM" id="MobiDB-lite"/>
    </source>
</evidence>
<dbReference type="AlphaFoldDB" id="A0A2N5VF58"/>
<accession>A0A2N5VF58</accession>
<protein>
    <submittedName>
        <fullName evidence="2">Uncharacterized protein</fullName>
    </submittedName>
</protein>
<reference evidence="2 3" key="1">
    <citation type="submission" date="2017-11" db="EMBL/GenBank/DDBJ databases">
        <title>De novo assembly and phasing of dikaryotic genomes from two isolates of Puccinia coronata f. sp. avenae, the causal agent of oat crown rust.</title>
        <authorList>
            <person name="Miller M.E."/>
            <person name="Zhang Y."/>
            <person name="Omidvar V."/>
            <person name="Sperschneider J."/>
            <person name="Schwessinger B."/>
            <person name="Raley C."/>
            <person name="Palmer J.M."/>
            <person name="Garnica D."/>
            <person name="Upadhyaya N."/>
            <person name="Rathjen J."/>
            <person name="Taylor J.M."/>
            <person name="Park R.F."/>
            <person name="Dodds P.N."/>
            <person name="Hirsch C.D."/>
            <person name="Kianian S.F."/>
            <person name="Figueroa M."/>
        </authorList>
    </citation>
    <scope>NUCLEOTIDE SEQUENCE [LARGE SCALE GENOMIC DNA]</scope>
    <source>
        <strain evidence="2">12SD80</strain>
    </source>
</reference>
<name>A0A2N5VF58_9BASI</name>
<sequence>MRDHNGGSVPQHQGPQLDPEEAPDNRSGGNILVDCCPPQAPSMSEEGIQNLCAITTLDDGGFNRALDIIRTPGAPIHFLVMREMERVILQESERLNHPANTKPANHPVNPEPSTPARFIFSAVMKDQIQSLTKKAFLRHNIDLYTRGSYKDGTHDKSFLTITMAWRDSPKALERELTPGYFHGNPAAQKALLAQVRKIQKHKLAESIFRFLNPAEVSMTQAQVREVISMLYITRISHLQLQTLQHLLSSGIKRVSQWDLIDNKIQEMNSKSSDYQAA</sequence>
<comment type="caution">
    <text evidence="2">The sequence shown here is derived from an EMBL/GenBank/DDBJ whole genome shotgun (WGS) entry which is preliminary data.</text>
</comment>
<organism evidence="2 3">
    <name type="scientific">Puccinia coronata f. sp. avenae</name>
    <dbReference type="NCBI Taxonomy" id="200324"/>
    <lineage>
        <taxon>Eukaryota</taxon>
        <taxon>Fungi</taxon>
        <taxon>Dikarya</taxon>
        <taxon>Basidiomycota</taxon>
        <taxon>Pucciniomycotina</taxon>
        <taxon>Pucciniomycetes</taxon>
        <taxon>Pucciniales</taxon>
        <taxon>Pucciniaceae</taxon>
        <taxon>Puccinia</taxon>
    </lineage>
</organism>